<dbReference type="OrthoDB" id="7356791at2"/>
<dbReference type="UniPathway" id="UPA00539"/>
<evidence type="ECO:0000256" key="1">
    <source>
        <dbReference type="ARBA" id="ARBA00004886"/>
    </source>
</evidence>
<dbReference type="Pfam" id="PF05402">
    <property type="entry name" value="PqqD"/>
    <property type="match status" value="1"/>
</dbReference>
<proteinExistence type="predicted"/>
<dbReference type="AlphaFoldDB" id="A0A4Q7V972"/>
<comment type="subunit">
    <text evidence="2">Monomer. Interacts with PqqE.</text>
</comment>
<dbReference type="RefSeq" id="WP_128394683.1">
    <property type="nucleotide sequence ID" value="NZ_SHKO01000003.1"/>
</dbReference>
<dbReference type="GO" id="GO:0018189">
    <property type="term" value="P:pyrroloquinoline quinone biosynthetic process"/>
    <property type="evidence" value="ECO:0007669"/>
    <property type="project" value="UniProtKB-UniPathway"/>
</dbReference>
<dbReference type="Proteomes" id="UP000293398">
    <property type="component" value="Unassembled WGS sequence"/>
</dbReference>
<evidence type="ECO:0000256" key="3">
    <source>
        <dbReference type="ARBA" id="ARBA00022905"/>
    </source>
</evidence>
<dbReference type="Gene3D" id="1.10.10.1150">
    <property type="entry name" value="Coenzyme PQQ synthesis protein D (PqqD)"/>
    <property type="match status" value="1"/>
</dbReference>
<sequence length="87" mass="9926">MPDLPEKPLLSRLFRLQYEKAQNAYVLLYPEGMVKLNDSAAEILRRCDGDRNIAQIVADLEQSFATTGLQKDVESFLQAAQERGWIK</sequence>
<dbReference type="NCBIfam" id="NF002535">
    <property type="entry name" value="PRK02079.1"/>
    <property type="match status" value="1"/>
</dbReference>
<dbReference type="InterPro" id="IPR022479">
    <property type="entry name" value="PqqD_bac"/>
</dbReference>
<evidence type="ECO:0000313" key="5">
    <source>
        <dbReference type="Proteomes" id="UP000293398"/>
    </source>
</evidence>
<accession>A0A4Q7V972</accession>
<comment type="pathway">
    <text evidence="1">Cofactor biosynthesis; pyrroloquinoline quinone biosynthesis.</text>
</comment>
<keyword evidence="3" id="KW-0884">PQQ biosynthesis</keyword>
<dbReference type="EMBL" id="SHKO01000003">
    <property type="protein sequence ID" value="RZT93015.1"/>
    <property type="molecule type" value="Genomic_DNA"/>
</dbReference>
<evidence type="ECO:0000256" key="2">
    <source>
        <dbReference type="ARBA" id="ARBA00011741"/>
    </source>
</evidence>
<dbReference type="NCBIfam" id="TIGR03859">
    <property type="entry name" value="PQQ_PqqD"/>
    <property type="match status" value="1"/>
</dbReference>
<gene>
    <name evidence="4" type="ORF">EV681_3780</name>
</gene>
<keyword evidence="5" id="KW-1185">Reference proteome</keyword>
<dbReference type="InterPro" id="IPR041881">
    <property type="entry name" value="PqqD_sf"/>
</dbReference>
<evidence type="ECO:0000313" key="4">
    <source>
        <dbReference type="EMBL" id="RZT93015.1"/>
    </source>
</evidence>
<dbReference type="GO" id="GO:0048038">
    <property type="term" value="F:quinone binding"/>
    <property type="evidence" value="ECO:0007669"/>
    <property type="project" value="InterPro"/>
</dbReference>
<reference evidence="4 5" key="1">
    <citation type="submission" date="2019-02" db="EMBL/GenBank/DDBJ databases">
        <title>Genomic Encyclopedia of Type Strains, Phase IV (KMG-IV): sequencing the most valuable type-strain genomes for metagenomic binning, comparative biology and taxonomic classification.</title>
        <authorList>
            <person name="Goeker M."/>
        </authorList>
    </citation>
    <scope>NUCLEOTIDE SEQUENCE [LARGE SCALE GENOMIC DNA]</scope>
    <source>
        <strain evidence="4 5">DSM 23814</strain>
    </source>
</reference>
<protein>
    <submittedName>
        <fullName evidence="4">Pyrroloquinoline quinone biosynthesis protein D</fullName>
    </submittedName>
</protein>
<dbReference type="InterPro" id="IPR008792">
    <property type="entry name" value="PQQD"/>
</dbReference>
<organism evidence="4 5">
    <name type="scientific">Advenella incenata</name>
    <dbReference type="NCBI Taxonomy" id="267800"/>
    <lineage>
        <taxon>Bacteria</taxon>
        <taxon>Pseudomonadati</taxon>
        <taxon>Pseudomonadota</taxon>
        <taxon>Betaproteobacteria</taxon>
        <taxon>Burkholderiales</taxon>
        <taxon>Alcaligenaceae</taxon>
    </lineage>
</organism>
<comment type="caution">
    <text evidence="4">The sequence shown here is derived from an EMBL/GenBank/DDBJ whole genome shotgun (WGS) entry which is preliminary data.</text>
</comment>
<name>A0A4Q7V972_9BURK</name>